<dbReference type="SUPFAM" id="SSF47781">
    <property type="entry name" value="RuvA domain 2-like"/>
    <property type="match status" value="1"/>
</dbReference>
<protein>
    <recommendedName>
        <fullName evidence="3">Helix-hairpin-helix domain-containing protein</fullName>
    </recommendedName>
</protein>
<gene>
    <name evidence="1" type="ORF">C9994_01925</name>
</gene>
<accession>A0A2T4DUY2</accession>
<sequence length="693" mass="80655">MKRSIKPILFLTLLIKGAILCAQKKNTDFDLQDFIENNFSVQDDDINYEDIYEALFQIYQSPVNLNRANRQDLQSLLILSNLQINEFLNYRNQNGRFLSIYELQAVPEMDLNTIYKMLPFVMVRDEGLQSDNRPLLKRISSEDNNYLILRADRILEKKRGYKSSEERERQYIGDPNRIYARFRVRHTNDFSLGFTAEKDAGEQFAWNPEKQQYGPDFLSYHFQLQNLGRVKNIILGDYQLQFGQSLLFGAGFAIGKGSETVATARRSNLGIIPYTSVLETNFFRGSAATIALTQQLDLTAFYSYNAINASVEFDSARSTEKFFTSIRLAGFHRTASELAGKNAIQSQDFGGNLLFHTKAENLNIGLNYVQTMYEKEFIRNPRKYNQFEFAGKLNRNVGLFANYYWRNFHWFGEAAISQSKGIGAIGGFIASISPDLQMSFILRNYDRDFHSFYGTAFGESTRNINEKGVFWGLKFQPNRKFIVSAYYDRFTFPWLRFRVDAPSTGNEFLTRIAYNINRNISLYGQVRVENKERNNEKANDPVIYGLSTGQKRNYILNLDVRPKSIVSIKSRIQFSEFLFNERYSNGVALIQDLNFDFGKLRLSTRYAIFETDDFENRQYVYEKDVLYAFSIPAYQNTGARTYALLKYKLSKKLQMWARWARFKYLNLEKIGKGNEQIEGNTKSEVKLQMMYQF</sequence>
<organism evidence="1 2">
    <name type="scientific">Marivirga lumbricoides</name>
    <dbReference type="NCBI Taxonomy" id="1046115"/>
    <lineage>
        <taxon>Bacteria</taxon>
        <taxon>Pseudomonadati</taxon>
        <taxon>Bacteroidota</taxon>
        <taxon>Cytophagia</taxon>
        <taxon>Cytophagales</taxon>
        <taxon>Marivirgaceae</taxon>
        <taxon>Marivirga</taxon>
    </lineage>
</organism>
<dbReference type="Proteomes" id="UP000240608">
    <property type="component" value="Unassembled WGS sequence"/>
</dbReference>
<dbReference type="AlphaFoldDB" id="A0A2T4DUY2"/>
<reference evidence="1 2" key="1">
    <citation type="submission" date="2018-03" db="EMBL/GenBank/DDBJ databases">
        <title>Cross-interface Injection: A General Nanoliter Liquid Handling Method Applied to Single Cells Genome Amplification Automated Nanoliter Liquid Handling Applied to Single Cell Multiple Displacement Amplification.</title>
        <authorList>
            <person name="Yun J."/>
            <person name="Xu P."/>
            <person name="Xu J."/>
            <person name="Dai X."/>
            <person name="Wang Y."/>
            <person name="Zheng X."/>
            <person name="Cao C."/>
            <person name="Yi Q."/>
            <person name="Zhu Y."/>
            <person name="Wang L."/>
            <person name="Dong Z."/>
            <person name="Huang Y."/>
            <person name="Huang L."/>
            <person name="Du W."/>
        </authorList>
    </citation>
    <scope>NUCLEOTIDE SEQUENCE [LARGE SCALE GENOMIC DNA]</scope>
    <source>
        <strain evidence="1 2">Z-D1-2</strain>
    </source>
</reference>
<dbReference type="InterPro" id="IPR010994">
    <property type="entry name" value="RuvA_2-like"/>
</dbReference>
<comment type="caution">
    <text evidence="1">The sequence shown here is derived from an EMBL/GenBank/DDBJ whole genome shotgun (WGS) entry which is preliminary data.</text>
</comment>
<evidence type="ECO:0000313" key="2">
    <source>
        <dbReference type="Proteomes" id="UP000240608"/>
    </source>
</evidence>
<evidence type="ECO:0008006" key="3">
    <source>
        <dbReference type="Google" id="ProtNLM"/>
    </source>
</evidence>
<evidence type="ECO:0000313" key="1">
    <source>
        <dbReference type="EMBL" id="PTB97619.1"/>
    </source>
</evidence>
<dbReference type="EMBL" id="PYVU01000009">
    <property type="protein sequence ID" value="PTB97619.1"/>
    <property type="molecule type" value="Genomic_DNA"/>
</dbReference>
<proteinExistence type="predicted"/>
<name>A0A2T4DUY2_9BACT</name>
<dbReference type="Pfam" id="PF12836">
    <property type="entry name" value="HHH_3"/>
    <property type="match status" value="1"/>
</dbReference>